<sequence length="79" mass="8813">MTAALDALDRLDYGSPLPGDVEIAAIFDRHCQWEALRLDDRMREYEHMEWLARQCAGCEEGGRGDLCDLHGGGEGGSFR</sequence>
<dbReference type="Proteomes" id="UP000590749">
    <property type="component" value="Unassembled WGS sequence"/>
</dbReference>
<proteinExistence type="predicted"/>
<reference evidence="1 2" key="1">
    <citation type="submission" date="2020-08" db="EMBL/GenBank/DDBJ databases">
        <title>Genomic Encyclopedia of Type Strains, Phase III (KMG-III): the genomes of soil and plant-associated and newly described type strains.</title>
        <authorList>
            <person name="Whitman W."/>
        </authorList>
    </citation>
    <scope>NUCLEOTIDE SEQUENCE [LARGE SCALE GENOMIC DNA]</scope>
    <source>
        <strain evidence="1 2">CECT 3287</strain>
    </source>
</reference>
<protein>
    <submittedName>
        <fullName evidence="1">Uncharacterized protein</fullName>
    </submittedName>
</protein>
<dbReference type="AlphaFoldDB" id="A0A7W5FHS8"/>
<dbReference type="RefSeq" id="WP_183225025.1">
    <property type="nucleotide sequence ID" value="NZ_BMPW01000020.1"/>
</dbReference>
<evidence type="ECO:0000313" key="2">
    <source>
        <dbReference type="Proteomes" id="UP000590749"/>
    </source>
</evidence>
<accession>A0A7W5FHS8</accession>
<dbReference type="EMBL" id="JACHXF010000017">
    <property type="protein sequence ID" value="MBB3098936.1"/>
    <property type="molecule type" value="Genomic_DNA"/>
</dbReference>
<gene>
    <name evidence="1" type="ORF">FHR83_006642</name>
</gene>
<evidence type="ECO:0000313" key="1">
    <source>
        <dbReference type="EMBL" id="MBB3098936.1"/>
    </source>
</evidence>
<name>A0A7W5FHS8_9ACTN</name>
<organism evidence="1 2">
    <name type="scientific">Actinoplanes campanulatus</name>
    <dbReference type="NCBI Taxonomy" id="113559"/>
    <lineage>
        <taxon>Bacteria</taxon>
        <taxon>Bacillati</taxon>
        <taxon>Actinomycetota</taxon>
        <taxon>Actinomycetes</taxon>
        <taxon>Micromonosporales</taxon>
        <taxon>Micromonosporaceae</taxon>
        <taxon>Actinoplanes</taxon>
    </lineage>
</organism>
<comment type="caution">
    <text evidence="1">The sequence shown here is derived from an EMBL/GenBank/DDBJ whole genome shotgun (WGS) entry which is preliminary data.</text>
</comment>
<keyword evidence="2" id="KW-1185">Reference proteome</keyword>